<dbReference type="GO" id="GO:0020037">
    <property type="term" value="F:heme binding"/>
    <property type="evidence" value="ECO:0007669"/>
    <property type="project" value="InterPro"/>
</dbReference>
<dbReference type="PANTHER" id="PTHR33751">
    <property type="entry name" value="CBB3-TYPE CYTOCHROME C OXIDASE SUBUNIT FIXP"/>
    <property type="match status" value="1"/>
</dbReference>
<evidence type="ECO:0000256" key="6">
    <source>
        <dbReference type="PROSITE-ProRule" id="PRU00433"/>
    </source>
</evidence>
<feature type="domain" description="Cytochrome c" evidence="8">
    <location>
        <begin position="26"/>
        <end position="107"/>
    </location>
</feature>
<dbReference type="InterPro" id="IPR050597">
    <property type="entry name" value="Cytochrome_c_Oxidase_Subunit"/>
</dbReference>
<keyword evidence="2 6" id="KW-0349">Heme</keyword>
<dbReference type="InterPro" id="IPR009056">
    <property type="entry name" value="Cyt_c-like_dom"/>
</dbReference>
<evidence type="ECO:0000313" key="9">
    <source>
        <dbReference type="EMBL" id="BAX55235.1"/>
    </source>
</evidence>
<evidence type="ECO:0000313" key="10">
    <source>
        <dbReference type="EMBL" id="QOD58407.1"/>
    </source>
</evidence>
<evidence type="ECO:0000256" key="1">
    <source>
        <dbReference type="ARBA" id="ARBA00022448"/>
    </source>
</evidence>
<reference evidence="10 12" key="3">
    <citation type="submission" date="2020-09" db="EMBL/GenBank/DDBJ databases">
        <title>Complete, closed and curated genome sequences of Photobacterium damselae subsp. piscicida isolates from Australia indicate localised evolution and additional plasmid-borne pathogenicity mechanisms.</title>
        <authorList>
            <person name="Baseggio L."/>
            <person name="Silayeva O."/>
            <person name="Buller N."/>
            <person name="Landos M."/>
            <person name="Engelstaedter J."/>
            <person name="Barnes A.C."/>
        </authorList>
    </citation>
    <scope>NUCLEOTIDE SEQUENCE [LARGE SCALE GENOMIC DNA]</scope>
    <source>
        <strain evidence="10 12">AS-16-0540-1</strain>
    </source>
</reference>
<evidence type="ECO:0000256" key="3">
    <source>
        <dbReference type="ARBA" id="ARBA00022723"/>
    </source>
</evidence>
<gene>
    <name evidence="10" type="ORF">IC627_16055</name>
    <name evidence="9" type="ORF">PDPUS_2_00649</name>
</gene>
<dbReference type="Proteomes" id="UP000516656">
    <property type="component" value="Chromosome 2"/>
</dbReference>
<proteinExistence type="predicted"/>
<feature type="chain" id="PRO_5011397468" evidence="7">
    <location>
        <begin position="23"/>
        <end position="108"/>
    </location>
</feature>
<dbReference type="EMBL" id="CP061855">
    <property type="protein sequence ID" value="QOD58407.1"/>
    <property type="molecule type" value="Genomic_DNA"/>
</dbReference>
<dbReference type="EMBL" id="AP018046">
    <property type="protein sequence ID" value="BAX55235.1"/>
    <property type="molecule type" value="Genomic_DNA"/>
</dbReference>
<accession>A0A1Q9GT84</accession>
<evidence type="ECO:0000256" key="4">
    <source>
        <dbReference type="ARBA" id="ARBA00022982"/>
    </source>
</evidence>
<reference evidence="9" key="1">
    <citation type="journal article" date="2017" name="Genome Announc.">
        <title>Whole-Genome Sequence of Photobacterium damselae subsp. piscicida Strain 91-197, Isolated from Hybrid Striped Bass (Morone sp.) in the United States.</title>
        <authorList>
            <person name="Teru Y."/>
            <person name="Hikima J."/>
            <person name="Kono T."/>
            <person name="Sakai M."/>
            <person name="Takano T."/>
            <person name="Hawke J.P."/>
            <person name="Takeyama H."/>
            <person name="Aoki T."/>
        </authorList>
    </citation>
    <scope>NUCLEOTIDE SEQUENCE</scope>
    <source>
        <strain evidence="9">91-197</strain>
    </source>
</reference>
<dbReference type="SUPFAM" id="SSF46626">
    <property type="entry name" value="Cytochrome c"/>
    <property type="match status" value="1"/>
</dbReference>
<dbReference type="RefSeq" id="WP_044179912.1">
    <property type="nucleotide sequence ID" value="NZ_AP018046.1"/>
</dbReference>
<keyword evidence="5 6" id="KW-0408">Iron</keyword>
<evidence type="ECO:0000256" key="5">
    <source>
        <dbReference type="ARBA" id="ARBA00023004"/>
    </source>
</evidence>
<dbReference type="GO" id="GO:0046872">
    <property type="term" value="F:metal ion binding"/>
    <property type="evidence" value="ECO:0007669"/>
    <property type="project" value="UniProtKB-KW"/>
</dbReference>
<keyword evidence="1" id="KW-0813">Transport</keyword>
<dbReference type="InterPro" id="IPR036909">
    <property type="entry name" value="Cyt_c-like_dom_sf"/>
</dbReference>
<dbReference type="Pfam" id="PF00034">
    <property type="entry name" value="Cytochrom_C"/>
    <property type="match status" value="1"/>
</dbReference>
<keyword evidence="3 6" id="KW-0479">Metal-binding</keyword>
<evidence type="ECO:0000313" key="12">
    <source>
        <dbReference type="Proteomes" id="UP000516656"/>
    </source>
</evidence>
<protein>
    <submittedName>
        <fullName evidence="9 10">Cytochrome c</fullName>
    </submittedName>
</protein>
<dbReference type="PANTHER" id="PTHR33751:SF9">
    <property type="entry name" value="CYTOCHROME C4"/>
    <property type="match status" value="1"/>
</dbReference>
<keyword evidence="7" id="KW-0732">Signal</keyword>
<organism evidence="9 11">
    <name type="scientific">Photobacterium damsela subsp. piscicida</name>
    <name type="common">Pasteurella piscicida</name>
    <dbReference type="NCBI Taxonomy" id="38294"/>
    <lineage>
        <taxon>Bacteria</taxon>
        <taxon>Pseudomonadati</taxon>
        <taxon>Pseudomonadota</taxon>
        <taxon>Gammaproteobacteria</taxon>
        <taxon>Vibrionales</taxon>
        <taxon>Vibrionaceae</taxon>
        <taxon>Photobacterium</taxon>
    </lineage>
</organism>
<dbReference type="AlphaFoldDB" id="A0A1Q9GT84"/>
<evidence type="ECO:0000256" key="2">
    <source>
        <dbReference type="ARBA" id="ARBA00022617"/>
    </source>
</evidence>
<name>A0A1Q9GT84_PHODP</name>
<evidence type="ECO:0000313" key="11">
    <source>
        <dbReference type="Proteomes" id="UP000218676"/>
    </source>
</evidence>
<feature type="signal peptide" evidence="7">
    <location>
        <begin position="1"/>
        <end position="22"/>
    </location>
</feature>
<reference evidence="11" key="2">
    <citation type="submission" date="2017-05" db="EMBL/GenBank/DDBJ databases">
        <title>Whole genome sequence of fish pathogenic bacteria, Photobacterium damselae subsp. piscicida, strain 91-197, isolated from hybrid striped bass (Morone sp.) in USA.</title>
        <authorList>
            <person name="Teru Y."/>
            <person name="Hikima J."/>
            <person name="Kono T."/>
            <person name="Sakai M."/>
            <person name="Takano T."/>
            <person name="Hawke J.P."/>
            <person name="Takeyama H."/>
            <person name="Aoki T."/>
        </authorList>
    </citation>
    <scope>NUCLEOTIDE SEQUENCE [LARGE SCALE GENOMIC DNA]</scope>
    <source>
        <strain evidence="11">91-197</strain>
    </source>
</reference>
<sequence>MKKPLFLASTLFTVVFSFHAFAMPEGDASKGELKTPSCRFCHGVDGIAPRPAYPNLKGQHAQYLYDSMQAYKNDQRTGGMSSMMKDQLRNLTDQDIADIAKYYEQLGK</sequence>
<keyword evidence="4" id="KW-0249">Electron transport</keyword>
<evidence type="ECO:0000256" key="7">
    <source>
        <dbReference type="SAM" id="SignalP"/>
    </source>
</evidence>
<dbReference type="Gene3D" id="1.10.760.10">
    <property type="entry name" value="Cytochrome c-like domain"/>
    <property type="match status" value="1"/>
</dbReference>
<dbReference type="Proteomes" id="UP000218676">
    <property type="component" value="Chromosome 2"/>
</dbReference>
<evidence type="ECO:0000259" key="8">
    <source>
        <dbReference type="PROSITE" id="PS51007"/>
    </source>
</evidence>
<dbReference type="PROSITE" id="PS51007">
    <property type="entry name" value="CYTC"/>
    <property type="match status" value="1"/>
</dbReference>
<dbReference type="GO" id="GO:0009055">
    <property type="term" value="F:electron transfer activity"/>
    <property type="evidence" value="ECO:0007669"/>
    <property type="project" value="InterPro"/>
</dbReference>